<dbReference type="RefSeq" id="WP_092656878.1">
    <property type="nucleotide sequence ID" value="NZ_LT629732.1"/>
</dbReference>
<name>A0A1H1Z0Y2_9ACTN</name>
<feature type="domain" description="AbiEi antitoxin N-terminal" evidence="1">
    <location>
        <begin position="19"/>
        <end position="54"/>
    </location>
</feature>
<dbReference type="Pfam" id="PF13338">
    <property type="entry name" value="AbiEi_4"/>
    <property type="match status" value="1"/>
</dbReference>
<gene>
    <name evidence="2" type="ORF">SAMN04489717_5794</name>
</gene>
<dbReference type="InterPro" id="IPR025159">
    <property type="entry name" value="AbiEi_N"/>
</dbReference>
<dbReference type="Proteomes" id="UP000198983">
    <property type="component" value="Chromosome I"/>
</dbReference>
<organism evidence="2 3">
    <name type="scientific">Actinopolymorpha singaporensis</name>
    <dbReference type="NCBI Taxonomy" id="117157"/>
    <lineage>
        <taxon>Bacteria</taxon>
        <taxon>Bacillati</taxon>
        <taxon>Actinomycetota</taxon>
        <taxon>Actinomycetes</taxon>
        <taxon>Propionibacteriales</taxon>
        <taxon>Actinopolymorphaceae</taxon>
        <taxon>Actinopolymorpha</taxon>
    </lineage>
</organism>
<evidence type="ECO:0000313" key="2">
    <source>
        <dbReference type="EMBL" id="SDT26836.1"/>
    </source>
</evidence>
<evidence type="ECO:0000313" key="3">
    <source>
        <dbReference type="Proteomes" id="UP000198983"/>
    </source>
</evidence>
<dbReference type="STRING" id="117157.SAMN04489717_5794"/>
<dbReference type="EMBL" id="LT629732">
    <property type="protein sequence ID" value="SDT26836.1"/>
    <property type="molecule type" value="Genomic_DNA"/>
</dbReference>
<proteinExistence type="predicted"/>
<reference evidence="2 3" key="1">
    <citation type="submission" date="2016-10" db="EMBL/GenBank/DDBJ databases">
        <authorList>
            <person name="de Groot N.N."/>
        </authorList>
    </citation>
    <scope>NUCLEOTIDE SEQUENCE [LARGE SCALE GENOMIC DNA]</scope>
    <source>
        <strain evidence="2 3">DSM 22024</strain>
    </source>
</reference>
<sequence>MARSTEPATADILAGLPATFTYSEARAGGLSDRRLYALRDAGDIEQLGRGLFRRVDAAAEGDPDLLEIAYRAPQATLCLTTALAQHGLSDVIPPRIDVALPRGRRPPRVEAPVSWHAFAPNTFTIGRDELALTAQTSIGLYSPERCIIDVFRLRHVEGPEVAVEALRRWLRRRGAQPATLLRVAQSFPQAEPALRDTLEILQ</sequence>
<accession>A0A1H1Z0Y2</accession>
<dbReference type="AlphaFoldDB" id="A0A1H1Z0Y2"/>
<evidence type="ECO:0000259" key="1">
    <source>
        <dbReference type="Pfam" id="PF13338"/>
    </source>
</evidence>
<dbReference type="OrthoDB" id="9789781at2"/>
<keyword evidence="3" id="KW-1185">Reference proteome</keyword>
<protein>
    <submittedName>
        <fullName evidence="2">Transcriptional regulator, AbiEi antitoxin, Type IV TA system</fullName>
    </submittedName>
</protein>